<reference evidence="1" key="1">
    <citation type="submission" date="2023-03" db="EMBL/GenBank/DDBJ databases">
        <title>Massive genome expansion in bonnet fungi (Mycena s.s.) driven by repeated elements and novel gene families across ecological guilds.</title>
        <authorList>
            <consortium name="Lawrence Berkeley National Laboratory"/>
            <person name="Harder C.B."/>
            <person name="Miyauchi S."/>
            <person name="Viragh M."/>
            <person name="Kuo A."/>
            <person name="Thoen E."/>
            <person name="Andreopoulos B."/>
            <person name="Lu D."/>
            <person name="Skrede I."/>
            <person name="Drula E."/>
            <person name="Henrissat B."/>
            <person name="Morin E."/>
            <person name="Kohler A."/>
            <person name="Barry K."/>
            <person name="LaButti K."/>
            <person name="Morin E."/>
            <person name="Salamov A."/>
            <person name="Lipzen A."/>
            <person name="Mereny Z."/>
            <person name="Hegedus B."/>
            <person name="Baldrian P."/>
            <person name="Stursova M."/>
            <person name="Weitz H."/>
            <person name="Taylor A."/>
            <person name="Grigoriev I.V."/>
            <person name="Nagy L.G."/>
            <person name="Martin F."/>
            <person name="Kauserud H."/>
        </authorList>
    </citation>
    <scope>NUCLEOTIDE SEQUENCE</scope>
    <source>
        <strain evidence="1">CBHHK173m</strain>
    </source>
</reference>
<accession>A0AAD6TSZ9</accession>
<name>A0AAD6TSZ9_9AGAR</name>
<sequence>PLVDAHGRIFAVLVGQPRDAEWDAAVNSAYHAIAEEGAAASFPYDMRHHRWGLYATLTVGISYGKGQLIPARLIHGKTFTALLDRLLGNPAVNRMACFASAAFQLWAPRLYEYYRSHDEALRNHLPHLHRNFPASIFSGAAFNFGPSVWTFRHRDAQNVPFGWCAIQAAGPFDPTKGGHLVLWDLKLAVEFPHGALILIPSATIAHSNIPVQPGDQRISFTQYTAGGLMRYVDNGFRTEATLEAEDLEEFRRLAEMKGLRWAMGLGLLSTVDELLSSVPPDTTAI</sequence>
<keyword evidence="2" id="KW-1185">Reference proteome</keyword>
<dbReference type="EMBL" id="JARJCN010000116">
    <property type="protein sequence ID" value="KAJ7073351.1"/>
    <property type="molecule type" value="Genomic_DNA"/>
</dbReference>
<dbReference type="AlphaFoldDB" id="A0AAD6TSZ9"/>
<evidence type="ECO:0000313" key="1">
    <source>
        <dbReference type="EMBL" id="KAJ7073351.1"/>
    </source>
</evidence>
<organism evidence="1 2">
    <name type="scientific">Mycena belliarum</name>
    <dbReference type="NCBI Taxonomy" id="1033014"/>
    <lineage>
        <taxon>Eukaryota</taxon>
        <taxon>Fungi</taxon>
        <taxon>Dikarya</taxon>
        <taxon>Basidiomycota</taxon>
        <taxon>Agaricomycotina</taxon>
        <taxon>Agaricomycetes</taxon>
        <taxon>Agaricomycetidae</taxon>
        <taxon>Agaricales</taxon>
        <taxon>Marasmiineae</taxon>
        <taxon>Mycenaceae</taxon>
        <taxon>Mycena</taxon>
    </lineage>
</organism>
<feature type="non-terminal residue" evidence="1">
    <location>
        <position position="285"/>
    </location>
</feature>
<dbReference type="Proteomes" id="UP001222325">
    <property type="component" value="Unassembled WGS sequence"/>
</dbReference>
<protein>
    <submittedName>
        <fullName evidence="1">Uncharacterized protein</fullName>
    </submittedName>
</protein>
<evidence type="ECO:0000313" key="2">
    <source>
        <dbReference type="Proteomes" id="UP001222325"/>
    </source>
</evidence>
<proteinExistence type="predicted"/>
<dbReference type="Gene3D" id="3.60.130.30">
    <property type="match status" value="1"/>
</dbReference>
<gene>
    <name evidence="1" type="ORF">B0H15DRAFT_792934</name>
</gene>
<comment type="caution">
    <text evidence="1">The sequence shown here is derived from an EMBL/GenBank/DDBJ whole genome shotgun (WGS) entry which is preliminary data.</text>
</comment>